<dbReference type="Pfam" id="PF00096">
    <property type="entry name" value="zf-C2H2"/>
    <property type="match status" value="3"/>
</dbReference>
<evidence type="ECO:0000313" key="10">
    <source>
        <dbReference type="Proteomes" id="UP000694867"/>
    </source>
</evidence>
<dbReference type="PANTHER" id="PTHR23235">
    <property type="entry name" value="KRUEPPEL-LIKE TRANSCRIPTION FACTOR"/>
    <property type="match status" value="1"/>
</dbReference>
<evidence type="ECO:0000256" key="2">
    <source>
        <dbReference type="ARBA" id="ARBA00022723"/>
    </source>
</evidence>
<dbReference type="PROSITE" id="PS00028">
    <property type="entry name" value="ZINC_FINGER_C2H2_1"/>
    <property type="match status" value="3"/>
</dbReference>
<dbReference type="SUPFAM" id="SSF57667">
    <property type="entry name" value="beta-beta-alpha zinc fingers"/>
    <property type="match status" value="2"/>
</dbReference>
<keyword evidence="6" id="KW-0539">Nucleus</keyword>
<dbReference type="GO" id="GO:0008270">
    <property type="term" value="F:zinc ion binding"/>
    <property type="evidence" value="ECO:0007669"/>
    <property type="project" value="UniProtKB-KW"/>
</dbReference>
<keyword evidence="4 7" id="KW-0863">Zinc-finger</keyword>
<dbReference type="Gene3D" id="3.30.160.60">
    <property type="entry name" value="Classic Zinc Finger"/>
    <property type="match status" value="3"/>
</dbReference>
<evidence type="ECO:0000256" key="5">
    <source>
        <dbReference type="ARBA" id="ARBA00022833"/>
    </source>
</evidence>
<reference evidence="11" key="1">
    <citation type="submission" date="2025-08" db="UniProtKB">
        <authorList>
            <consortium name="RefSeq"/>
        </authorList>
    </citation>
    <scope>IDENTIFICATION</scope>
</reference>
<accession>A0AAJ7SHX6</accession>
<evidence type="ECO:0000256" key="3">
    <source>
        <dbReference type="ARBA" id="ARBA00022737"/>
    </source>
</evidence>
<dbReference type="GO" id="GO:0005634">
    <property type="term" value="C:nucleus"/>
    <property type="evidence" value="ECO:0007669"/>
    <property type="project" value="UniProtKB-SubCell"/>
</dbReference>
<dbReference type="GO" id="GO:0000981">
    <property type="term" value="F:DNA-binding transcription factor activity, RNA polymerase II-specific"/>
    <property type="evidence" value="ECO:0007669"/>
    <property type="project" value="TreeGrafter"/>
</dbReference>
<dbReference type="InterPro" id="IPR013087">
    <property type="entry name" value="Znf_C2H2_type"/>
</dbReference>
<proteinExistence type="predicted"/>
<dbReference type="KEGG" id="goe:100908396"/>
<protein>
    <submittedName>
        <fullName evidence="11">Krueppel-like factor 16</fullName>
    </submittedName>
</protein>
<dbReference type="FunFam" id="3.30.160.60:FF:000018">
    <property type="entry name" value="Krueppel-like factor 15"/>
    <property type="match status" value="1"/>
</dbReference>
<organism evidence="10 11">
    <name type="scientific">Galendromus occidentalis</name>
    <name type="common">western predatory mite</name>
    <dbReference type="NCBI Taxonomy" id="34638"/>
    <lineage>
        <taxon>Eukaryota</taxon>
        <taxon>Metazoa</taxon>
        <taxon>Ecdysozoa</taxon>
        <taxon>Arthropoda</taxon>
        <taxon>Chelicerata</taxon>
        <taxon>Arachnida</taxon>
        <taxon>Acari</taxon>
        <taxon>Parasitiformes</taxon>
        <taxon>Mesostigmata</taxon>
        <taxon>Gamasina</taxon>
        <taxon>Phytoseioidea</taxon>
        <taxon>Phytoseiidae</taxon>
        <taxon>Typhlodrominae</taxon>
        <taxon>Galendromus</taxon>
    </lineage>
</organism>
<keyword evidence="3" id="KW-0677">Repeat</keyword>
<feature type="domain" description="C2H2-type" evidence="9">
    <location>
        <begin position="304"/>
        <end position="333"/>
    </location>
</feature>
<feature type="compositionally biased region" description="Low complexity" evidence="8">
    <location>
        <begin position="80"/>
        <end position="102"/>
    </location>
</feature>
<dbReference type="SMART" id="SM00355">
    <property type="entry name" value="ZnF_C2H2"/>
    <property type="match status" value="3"/>
</dbReference>
<dbReference type="GO" id="GO:0000978">
    <property type="term" value="F:RNA polymerase II cis-regulatory region sequence-specific DNA binding"/>
    <property type="evidence" value="ECO:0007669"/>
    <property type="project" value="TreeGrafter"/>
</dbReference>
<dbReference type="InterPro" id="IPR036236">
    <property type="entry name" value="Znf_C2H2_sf"/>
</dbReference>
<name>A0AAJ7SHX6_9ACAR</name>
<feature type="domain" description="C2H2-type" evidence="9">
    <location>
        <begin position="274"/>
        <end position="303"/>
    </location>
</feature>
<evidence type="ECO:0000313" key="11">
    <source>
        <dbReference type="RefSeq" id="XP_028969016.1"/>
    </source>
</evidence>
<evidence type="ECO:0000256" key="4">
    <source>
        <dbReference type="ARBA" id="ARBA00022771"/>
    </source>
</evidence>
<evidence type="ECO:0000256" key="1">
    <source>
        <dbReference type="ARBA" id="ARBA00004123"/>
    </source>
</evidence>
<sequence length="356" mass="38663">MIGRGNPRVALDSVLTTRARPQEAATLAPPNYAKLMQMTSEEAACPPVQMEPVDLCVKGKKSVDLKELKKDITELEEIKSNSPRVVSPPSSPTSRSSSSSSNDKTTIEKSDISEEILRAAMLDGHVPSTPPFLSLQKLKEASLAISLLHQQKARNGSLNPFLRNASIFAAAAAAVAANHRIPHLGVGLPPPATFDTTLSRSSSVSSHGSVSPAVSDLLLPPPSSFAGISPLSFPPLSSATNLATATTSTTSPTLPASPTSTSDYIDSLKRRKIHKCDFEGCEKVYTKSSHLKAHKRTHTGEKPYTCTWDSCTWKFARSDELTRHYRKHTGQKPFKCSLCQRTFSRSDHLSLHMKRH</sequence>
<dbReference type="RefSeq" id="XP_028969016.1">
    <property type="nucleotide sequence ID" value="XM_029113183.1"/>
</dbReference>
<evidence type="ECO:0000259" key="9">
    <source>
        <dbReference type="PROSITE" id="PS50157"/>
    </source>
</evidence>
<dbReference type="Proteomes" id="UP000694867">
    <property type="component" value="Unplaced"/>
</dbReference>
<dbReference type="PANTHER" id="PTHR23235:SF48">
    <property type="entry name" value="KRUEPPEL-LIKE FACTOR 3"/>
    <property type="match status" value="1"/>
</dbReference>
<comment type="subcellular location">
    <subcellularLocation>
        <location evidence="1">Nucleus</location>
    </subcellularLocation>
</comment>
<feature type="region of interest" description="Disordered" evidence="8">
    <location>
        <begin position="79"/>
        <end position="108"/>
    </location>
</feature>
<evidence type="ECO:0000256" key="8">
    <source>
        <dbReference type="SAM" id="MobiDB-lite"/>
    </source>
</evidence>
<dbReference type="GeneID" id="100908396"/>
<dbReference type="FunFam" id="3.30.160.60:FF:000446">
    <property type="entry name" value="Zinc finger protein"/>
    <property type="match status" value="1"/>
</dbReference>
<dbReference type="AlphaFoldDB" id="A0AAJ7SHX6"/>
<evidence type="ECO:0000256" key="6">
    <source>
        <dbReference type="ARBA" id="ARBA00023242"/>
    </source>
</evidence>
<keyword evidence="5" id="KW-0862">Zinc</keyword>
<keyword evidence="10" id="KW-1185">Reference proteome</keyword>
<dbReference type="PROSITE" id="PS50157">
    <property type="entry name" value="ZINC_FINGER_C2H2_2"/>
    <property type="match status" value="3"/>
</dbReference>
<feature type="domain" description="C2H2-type" evidence="9">
    <location>
        <begin position="334"/>
        <end position="356"/>
    </location>
</feature>
<keyword evidence="2" id="KW-0479">Metal-binding</keyword>
<gene>
    <name evidence="11" type="primary">LOC100908396</name>
</gene>
<dbReference type="FunFam" id="3.30.160.60:FF:000021">
    <property type="entry name" value="Basic krueppel-like factor 3"/>
    <property type="match status" value="1"/>
</dbReference>
<evidence type="ECO:0000256" key="7">
    <source>
        <dbReference type="PROSITE-ProRule" id="PRU00042"/>
    </source>
</evidence>